<keyword evidence="2" id="KW-1185">Reference proteome</keyword>
<evidence type="ECO:0000313" key="1">
    <source>
        <dbReference type="EMBL" id="KAF1811798.1"/>
    </source>
</evidence>
<dbReference type="AlphaFoldDB" id="A0A6G1G1A4"/>
<evidence type="ECO:0000313" key="2">
    <source>
        <dbReference type="Proteomes" id="UP000504638"/>
    </source>
</evidence>
<protein>
    <submittedName>
        <fullName evidence="1 3">Uncharacterized protein</fullName>
    </submittedName>
</protein>
<reference evidence="3" key="2">
    <citation type="submission" date="2020-04" db="EMBL/GenBank/DDBJ databases">
        <authorList>
            <consortium name="NCBI Genome Project"/>
        </authorList>
    </citation>
    <scope>NUCLEOTIDE SEQUENCE</scope>
    <source>
        <strain evidence="3">CBS 781.70</strain>
    </source>
</reference>
<dbReference type="EMBL" id="ML975160">
    <property type="protein sequence ID" value="KAF1811798.1"/>
    <property type="molecule type" value="Genomic_DNA"/>
</dbReference>
<accession>A0A6G1G1A4</accession>
<evidence type="ECO:0000313" key="3">
    <source>
        <dbReference type="RefSeq" id="XP_033533429.1"/>
    </source>
</evidence>
<dbReference type="RefSeq" id="XP_033533429.1">
    <property type="nucleotide sequence ID" value="XM_033683044.1"/>
</dbReference>
<name>A0A6G1G1A4_9PEZI</name>
<organism evidence="1">
    <name type="scientific">Eremomyces bilateralis CBS 781.70</name>
    <dbReference type="NCBI Taxonomy" id="1392243"/>
    <lineage>
        <taxon>Eukaryota</taxon>
        <taxon>Fungi</taxon>
        <taxon>Dikarya</taxon>
        <taxon>Ascomycota</taxon>
        <taxon>Pezizomycotina</taxon>
        <taxon>Dothideomycetes</taxon>
        <taxon>Dothideomycetes incertae sedis</taxon>
        <taxon>Eremomycetales</taxon>
        <taxon>Eremomycetaceae</taxon>
        <taxon>Eremomyces</taxon>
    </lineage>
</organism>
<gene>
    <name evidence="1 3" type="ORF">P152DRAFT_51797</name>
</gene>
<dbReference type="GeneID" id="54423614"/>
<proteinExistence type="predicted"/>
<sequence length="202" mass="21988">MGYKIWIAAGENVNGNPTTPWIMPNFVQNIDRPIEGGKSPLNSLDLELKAKIGIINSSHTVSIIVRARGVAILVLWAAIPPTGGLAPPTSGCFPSRSAAATERCRLLIIFIPGIIKPSWSPISAARPVRCTGDCHPGVWPRVTVIHTDLVRACSSRLIFPTEEVCDVLIEAFSDLCNFLEMLFSQDKSLFFAFGGIRVFQIT</sequence>
<dbReference type="Proteomes" id="UP000504638">
    <property type="component" value="Unplaced"/>
</dbReference>
<reference evidence="1 3" key="1">
    <citation type="submission" date="2020-01" db="EMBL/GenBank/DDBJ databases">
        <authorList>
            <consortium name="DOE Joint Genome Institute"/>
            <person name="Haridas S."/>
            <person name="Albert R."/>
            <person name="Binder M."/>
            <person name="Bloem J."/>
            <person name="Labutti K."/>
            <person name="Salamov A."/>
            <person name="Andreopoulos B."/>
            <person name="Baker S.E."/>
            <person name="Barry K."/>
            <person name="Bills G."/>
            <person name="Bluhm B.H."/>
            <person name="Cannon C."/>
            <person name="Castanera R."/>
            <person name="Culley D.E."/>
            <person name="Daum C."/>
            <person name="Ezra D."/>
            <person name="Gonzalez J.B."/>
            <person name="Henrissat B."/>
            <person name="Kuo A."/>
            <person name="Liang C."/>
            <person name="Lipzen A."/>
            <person name="Lutzoni F."/>
            <person name="Magnuson J."/>
            <person name="Mondo S."/>
            <person name="Nolan M."/>
            <person name="Ohm R."/>
            <person name="Pangilinan J."/>
            <person name="Park H.-J."/>
            <person name="Ramirez L."/>
            <person name="Alfaro M."/>
            <person name="Sun H."/>
            <person name="Tritt A."/>
            <person name="Yoshinaga Y."/>
            <person name="Zwiers L.-H."/>
            <person name="Turgeon B.G."/>
            <person name="Goodwin S.B."/>
            <person name="Spatafora J.W."/>
            <person name="Crous P.W."/>
            <person name="Grigoriev I.V."/>
        </authorList>
    </citation>
    <scope>NUCLEOTIDE SEQUENCE</scope>
    <source>
        <strain evidence="1 3">CBS 781.70</strain>
    </source>
</reference>
<reference evidence="3" key="3">
    <citation type="submission" date="2025-04" db="UniProtKB">
        <authorList>
            <consortium name="RefSeq"/>
        </authorList>
    </citation>
    <scope>IDENTIFICATION</scope>
    <source>
        <strain evidence="3">CBS 781.70</strain>
    </source>
</reference>